<keyword evidence="5" id="KW-1185">Reference proteome</keyword>
<dbReference type="InterPro" id="IPR027417">
    <property type="entry name" value="P-loop_NTPase"/>
</dbReference>
<dbReference type="InterPro" id="IPR011990">
    <property type="entry name" value="TPR-like_helical_dom_sf"/>
</dbReference>
<accession>A0ABS0JBQ8</accession>
<evidence type="ECO:0000313" key="5">
    <source>
        <dbReference type="Proteomes" id="UP000614915"/>
    </source>
</evidence>
<dbReference type="RefSeq" id="WP_196925676.1">
    <property type="nucleotide sequence ID" value="NZ_JADOTX010000001.1"/>
</dbReference>
<dbReference type="InterPro" id="IPR000792">
    <property type="entry name" value="Tscrpt_reg_LuxR_C"/>
</dbReference>
<dbReference type="Proteomes" id="UP000614915">
    <property type="component" value="Unassembled WGS sequence"/>
</dbReference>
<sequence>MTDIRSGLFVAREAELGEIASVTAAAARGRGRAMLVLGDAGIGKSTLIGAVASRLDGWQVLRAGGVEFESELPYSALHQLCAPVLDHRAGLPVPQRSALDAVFGLHAGVRPTPMLVGLAVLGLLSAVGRRRPVFCAVDDVQWIDAGSRQVLAFVAARVAVERVAMVFAARDVASVSELGRLPALTLTGLSDSEALTLLRYRAPFGHEAAIVQRILAEAAGNPLALVEFARDAGPLGLPGDAGHRAVEHRFVSRFLRLPAPTRSILALAAAEPTGDLALLRRAMAIQGLDAVDLAAAEDSGLLVIGPRVHFRHPLARSAVYLSTGAGARRQAHAALAAGTDVDVDPDRRAWHQANAITGPDEETAAELERSAGRAQRRGGFAAVAAFLERAARLTPGRSRQARRLLAAARARLSSGAPSAARELVDEAERLQPDPVDRRAARLLRATIDYHVARSIPATIALIEAADGVGPDEVRETYLEAFASLMFSVDEPGRLRRLALHIRERVPQRQPPRPVDLLLRALVEQHLRPVDEAMPLMRRTVDAFRDHARTPDADPWWMERACVLSVDIGDSDAMEEIADRQVELARAQGAYAILPHALRFQAVARTIVGRFADAQICIIEARAVDEAAGTSNLVGSDLMLAAWSGDVDRFREIREKLRGWVGVKPTALHYANGVLCNGSGDHDAALDALLLVRDQHRRGAYAVTAFHHELVEAAAYVGRPEEAKESAEWIGDVARVNPNAWTTGAHLLASALLDPGLGAQDHYRAAISRFAGSRMRVHYARARLLYGQWLRRVGRRAEARAELRAAHELLSTIGARGFAGRAARELDAIGEPTLADDADPLAGLSARELLVARKVASGAGTKEVAALLFVSPRTIDAHLRNLYRKLGITSRRQLRELLR</sequence>
<comment type="caution">
    <text evidence="4">The sequence shown here is derived from an EMBL/GenBank/DDBJ whole genome shotgun (WGS) entry which is preliminary data.</text>
</comment>
<dbReference type="SUPFAM" id="SSF52540">
    <property type="entry name" value="P-loop containing nucleoside triphosphate hydrolases"/>
    <property type="match status" value="1"/>
</dbReference>
<evidence type="ECO:0000313" key="4">
    <source>
        <dbReference type="EMBL" id="MBG6064489.1"/>
    </source>
</evidence>
<evidence type="ECO:0000259" key="3">
    <source>
        <dbReference type="PROSITE" id="PS50043"/>
    </source>
</evidence>
<reference evidence="4 5" key="1">
    <citation type="submission" date="2020-11" db="EMBL/GenBank/DDBJ databases">
        <title>Sequencing the genomes of 1000 actinobacteria strains.</title>
        <authorList>
            <person name="Klenk H.-P."/>
        </authorList>
    </citation>
    <scope>NUCLEOTIDE SEQUENCE [LARGE SCALE GENOMIC DNA]</scope>
    <source>
        <strain evidence="4 5">DSM 101692</strain>
    </source>
</reference>
<evidence type="ECO:0000256" key="1">
    <source>
        <dbReference type="ARBA" id="ARBA00022741"/>
    </source>
</evidence>
<name>A0ABS0JBQ8_9ACTN</name>
<proteinExistence type="predicted"/>
<dbReference type="InterPro" id="IPR036388">
    <property type="entry name" value="WH-like_DNA-bd_sf"/>
</dbReference>
<keyword evidence="1" id="KW-0547">Nucleotide-binding</keyword>
<organism evidence="4 5">
    <name type="scientific">Micromonospora ureilytica</name>
    <dbReference type="NCBI Taxonomy" id="709868"/>
    <lineage>
        <taxon>Bacteria</taxon>
        <taxon>Bacillati</taxon>
        <taxon>Actinomycetota</taxon>
        <taxon>Actinomycetes</taxon>
        <taxon>Micromonosporales</taxon>
        <taxon>Micromonosporaceae</taxon>
        <taxon>Micromonospora</taxon>
    </lineage>
</organism>
<gene>
    <name evidence="4" type="ORF">IW248_000776</name>
</gene>
<dbReference type="Gene3D" id="1.10.10.10">
    <property type="entry name" value="Winged helix-like DNA-binding domain superfamily/Winged helix DNA-binding domain"/>
    <property type="match status" value="1"/>
</dbReference>
<protein>
    <submittedName>
        <fullName evidence="4">DNA-binding CsgD family transcriptional regulator</fullName>
    </submittedName>
</protein>
<dbReference type="GO" id="GO:0003677">
    <property type="term" value="F:DNA binding"/>
    <property type="evidence" value="ECO:0007669"/>
    <property type="project" value="UniProtKB-KW"/>
</dbReference>
<dbReference type="PRINTS" id="PR00038">
    <property type="entry name" value="HTHLUXR"/>
</dbReference>
<dbReference type="Pfam" id="PF00196">
    <property type="entry name" value="GerE"/>
    <property type="match status" value="1"/>
</dbReference>
<dbReference type="EMBL" id="JADOTX010000001">
    <property type="protein sequence ID" value="MBG6064489.1"/>
    <property type="molecule type" value="Genomic_DNA"/>
</dbReference>
<evidence type="ECO:0000256" key="2">
    <source>
        <dbReference type="ARBA" id="ARBA00022840"/>
    </source>
</evidence>
<dbReference type="CDD" id="cd06170">
    <property type="entry name" value="LuxR_C_like"/>
    <property type="match status" value="1"/>
</dbReference>
<keyword evidence="4" id="KW-0238">DNA-binding</keyword>
<dbReference type="PROSITE" id="PS50043">
    <property type="entry name" value="HTH_LUXR_2"/>
    <property type="match status" value="1"/>
</dbReference>
<dbReference type="PROSITE" id="PS00622">
    <property type="entry name" value="HTH_LUXR_1"/>
    <property type="match status" value="1"/>
</dbReference>
<dbReference type="Pfam" id="PF13191">
    <property type="entry name" value="AAA_16"/>
    <property type="match status" value="1"/>
</dbReference>
<dbReference type="PANTHER" id="PTHR16305:SF35">
    <property type="entry name" value="TRANSCRIPTIONAL ACTIVATOR DOMAIN"/>
    <property type="match status" value="1"/>
</dbReference>
<dbReference type="SUPFAM" id="SSF48452">
    <property type="entry name" value="TPR-like"/>
    <property type="match status" value="1"/>
</dbReference>
<dbReference type="InterPro" id="IPR016032">
    <property type="entry name" value="Sig_transdc_resp-reg_C-effctor"/>
</dbReference>
<dbReference type="PANTHER" id="PTHR16305">
    <property type="entry name" value="TESTICULAR SOLUBLE ADENYLYL CYCLASE"/>
    <property type="match status" value="1"/>
</dbReference>
<feature type="domain" description="HTH luxR-type" evidence="3">
    <location>
        <begin position="836"/>
        <end position="898"/>
    </location>
</feature>
<keyword evidence="2" id="KW-0067">ATP-binding</keyword>
<dbReference type="SUPFAM" id="SSF46894">
    <property type="entry name" value="C-terminal effector domain of the bipartite response regulators"/>
    <property type="match status" value="1"/>
</dbReference>
<dbReference type="SMART" id="SM00421">
    <property type="entry name" value="HTH_LUXR"/>
    <property type="match status" value="1"/>
</dbReference>
<dbReference type="InterPro" id="IPR041664">
    <property type="entry name" value="AAA_16"/>
</dbReference>